<evidence type="ECO:0000256" key="6">
    <source>
        <dbReference type="ARBA" id="ARBA00022679"/>
    </source>
</evidence>
<evidence type="ECO:0000256" key="8">
    <source>
        <dbReference type="ARBA" id="ARBA00022741"/>
    </source>
</evidence>
<dbReference type="PROSITE" id="PS50112">
    <property type="entry name" value="PAS"/>
    <property type="match status" value="1"/>
</dbReference>
<name>A0A1T4YAP6_9MICO</name>
<dbReference type="InterPro" id="IPR039506">
    <property type="entry name" value="SPOB_a"/>
</dbReference>
<dbReference type="Gene3D" id="1.10.287.130">
    <property type="match status" value="1"/>
</dbReference>
<protein>
    <recommendedName>
        <fullName evidence="3">histidine kinase</fullName>
        <ecNumber evidence="3">2.7.13.3</ecNumber>
    </recommendedName>
</protein>
<dbReference type="Pfam" id="PF17203">
    <property type="entry name" value="sCache_3_2"/>
    <property type="match status" value="1"/>
</dbReference>
<keyword evidence="4" id="KW-1003">Cell membrane</keyword>
<dbReference type="GO" id="GO:0000155">
    <property type="term" value="F:phosphorelay sensor kinase activity"/>
    <property type="evidence" value="ECO:0007669"/>
    <property type="project" value="InterPro"/>
</dbReference>
<evidence type="ECO:0000256" key="11">
    <source>
        <dbReference type="ARBA" id="ARBA00022989"/>
    </source>
</evidence>
<accession>A0A1T4YAP6</accession>
<dbReference type="SMART" id="SM00387">
    <property type="entry name" value="HATPase_c"/>
    <property type="match status" value="1"/>
</dbReference>
<reference evidence="18" key="1">
    <citation type="submission" date="2017-02" db="EMBL/GenBank/DDBJ databases">
        <authorList>
            <person name="Varghese N."/>
            <person name="Submissions S."/>
        </authorList>
    </citation>
    <scope>NUCLEOTIDE SEQUENCE [LARGE SCALE GENOMIC DNA]</scope>
    <source>
        <strain evidence="18">VKM Ac-2052</strain>
    </source>
</reference>
<dbReference type="Gene3D" id="3.30.450.20">
    <property type="entry name" value="PAS domain"/>
    <property type="match status" value="2"/>
</dbReference>
<feature type="domain" description="Histidine kinase" evidence="15">
    <location>
        <begin position="342"/>
        <end position="539"/>
    </location>
</feature>
<dbReference type="AlphaFoldDB" id="A0A1T4YAP6"/>
<dbReference type="PROSITE" id="PS50109">
    <property type="entry name" value="HIS_KIN"/>
    <property type="match status" value="1"/>
</dbReference>
<evidence type="ECO:0000256" key="7">
    <source>
        <dbReference type="ARBA" id="ARBA00022692"/>
    </source>
</evidence>
<evidence type="ECO:0000259" key="15">
    <source>
        <dbReference type="PROSITE" id="PS50109"/>
    </source>
</evidence>
<gene>
    <name evidence="17" type="ORF">SAMN06295879_2581</name>
</gene>
<keyword evidence="13 14" id="KW-0472">Membrane</keyword>
<dbReference type="InterPro" id="IPR033463">
    <property type="entry name" value="sCache_3"/>
</dbReference>
<dbReference type="SUPFAM" id="SSF55874">
    <property type="entry name" value="ATPase domain of HSP90 chaperone/DNA topoisomerase II/histidine kinase"/>
    <property type="match status" value="1"/>
</dbReference>
<evidence type="ECO:0000313" key="17">
    <source>
        <dbReference type="EMBL" id="SKA98381.1"/>
    </source>
</evidence>
<keyword evidence="8" id="KW-0547">Nucleotide-binding</keyword>
<dbReference type="RefSeq" id="WP_078714741.1">
    <property type="nucleotide sequence ID" value="NZ_FUYG01000006.1"/>
</dbReference>
<feature type="transmembrane region" description="Helical" evidence="14">
    <location>
        <begin position="12"/>
        <end position="35"/>
    </location>
</feature>
<dbReference type="Gene3D" id="3.30.565.10">
    <property type="entry name" value="Histidine kinase-like ATPase, C-terminal domain"/>
    <property type="match status" value="1"/>
</dbReference>
<dbReference type="InterPro" id="IPR000014">
    <property type="entry name" value="PAS"/>
</dbReference>
<evidence type="ECO:0000256" key="5">
    <source>
        <dbReference type="ARBA" id="ARBA00022553"/>
    </source>
</evidence>
<dbReference type="Proteomes" id="UP000189735">
    <property type="component" value="Unassembled WGS sequence"/>
</dbReference>
<dbReference type="Pfam" id="PF02518">
    <property type="entry name" value="HATPase_c"/>
    <property type="match status" value="1"/>
</dbReference>
<evidence type="ECO:0000313" key="18">
    <source>
        <dbReference type="Proteomes" id="UP000189735"/>
    </source>
</evidence>
<evidence type="ECO:0000256" key="13">
    <source>
        <dbReference type="ARBA" id="ARBA00023136"/>
    </source>
</evidence>
<keyword evidence="12" id="KW-0902">Two-component regulatory system</keyword>
<comment type="catalytic activity">
    <reaction evidence="1">
        <text>ATP + protein L-histidine = ADP + protein N-phospho-L-histidine.</text>
        <dbReference type="EC" id="2.7.13.3"/>
    </reaction>
</comment>
<evidence type="ECO:0000256" key="14">
    <source>
        <dbReference type="SAM" id="Phobius"/>
    </source>
</evidence>
<dbReference type="InterPro" id="IPR003594">
    <property type="entry name" value="HATPase_dom"/>
</dbReference>
<dbReference type="EC" id="2.7.13.3" evidence="3"/>
<keyword evidence="11 14" id="KW-1133">Transmembrane helix</keyword>
<dbReference type="InterPro" id="IPR036890">
    <property type="entry name" value="HATPase_C_sf"/>
</dbReference>
<dbReference type="SUPFAM" id="SSF103190">
    <property type="entry name" value="Sensory domain-like"/>
    <property type="match status" value="1"/>
</dbReference>
<proteinExistence type="predicted"/>
<dbReference type="PANTHER" id="PTHR43547">
    <property type="entry name" value="TWO-COMPONENT HISTIDINE KINASE"/>
    <property type="match status" value="1"/>
</dbReference>
<evidence type="ECO:0000256" key="4">
    <source>
        <dbReference type="ARBA" id="ARBA00022475"/>
    </source>
</evidence>
<sequence>MNGRRRRVSIAARLFAVQAVFVIVAVGLAVALLALDARGRATADASARSMVTAQAVAHNPFVIEAVQQPNPSSVLQPYAVTLMDDTDVDFITVMAPDRTRYTHRDPEEIGKPFLGTIAPALAGKSFTETYTGTLGPSVRAVAPILGADGRVVALVSAGITLSQVDAEFWPRVHLLLGAGAAMIAVGALVSWLFSRYLRRVTAGRGAEELGQVFAYYESVLHSVREGLVLVDDRGVLVLYNDHAADLLGLTAGGPERPVDELDIPGSLKSLLLQEGEARDEVFVTRDHVLVVNHQPALPTEAQRGSGRIRSLGTVTTLRDRTELLRVTGELESMRTMSDALRSQTHEFANRLHTIASLLELGRSDEALRFAADELNLSQRLTDRVLVSIDEPVIAALMLGKAAQARERGVALKLETHLDPGTQGFEPADVVTILGNLVDNALDAAASGTASGTEPWVEVYLGLGDGEDDLVVQVSDSGPGIDHDARERVFGRGYSTKETDAFGRGIGLALVRQTVARLGGTIELSEHVGAVFTVTLPMSARVEW</sequence>
<keyword evidence="10" id="KW-0067">ATP-binding</keyword>
<evidence type="ECO:0000256" key="9">
    <source>
        <dbReference type="ARBA" id="ARBA00022777"/>
    </source>
</evidence>
<keyword evidence="9 17" id="KW-0418">Kinase</keyword>
<dbReference type="GO" id="GO:0005524">
    <property type="term" value="F:ATP binding"/>
    <property type="evidence" value="ECO:0007669"/>
    <property type="project" value="UniProtKB-KW"/>
</dbReference>
<dbReference type="InterPro" id="IPR005467">
    <property type="entry name" value="His_kinase_dom"/>
</dbReference>
<keyword evidence="6" id="KW-0808">Transferase</keyword>
<keyword evidence="7 14" id="KW-0812">Transmembrane</keyword>
<dbReference type="PRINTS" id="PR00344">
    <property type="entry name" value="BCTRLSENSOR"/>
</dbReference>
<evidence type="ECO:0000256" key="3">
    <source>
        <dbReference type="ARBA" id="ARBA00012438"/>
    </source>
</evidence>
<evidence type="ECO:0000256" key="1">
    <source>
        <dbReference type="ARBA" id="ARBA00000085"/>
    </source>
</evidence>
<evidence type="ECO:0000256" key="10">
    <source>
        <dbReference type="ARBA" id="ARBA00022840"/>
    </source>
</evidence>
<dbReference type="InterPro" id="IPR004358">
    <property type="entry name" value="Sig_transdc_His_kin-like_C"/>
</dbReference>
<dbReference type="InterPro" id="IPR029151">
    <property type="entry name" value="Sensor-like_sf"/>
</dbReference>
<dbReference type="Pfam" id="PF14689">
    <property type="entry name" value="SPOB_a"/>
    <property type="match status" value="1"/>
</dbReference>
<feature type="domain" description="PAS" evidence="16">
    <location>
        <begin position="212"/>
        <end position="250"/>
    </location>
</feature>
<dbReference type="InterPro" id="IPR016120">
    <property type="entry name" value="Sig_transdc_His_kin_SpoOB"/>
</dbReference>
<evidence type="ECO:0000256" key="2">
    <source>
        <dbReference type="ARBA" id="ARBA00004651"/>
    </source>
</evidence>
<organism evidence="17 18">
    <name type="scientific">Agreia bicolorata</name>
    <dbReference type="NCBI Taxonomy" id="110935"/>
    <lineage>
        <taxon>Bacteria</taxon>
        <taxon>Bacillati</taxon>
        <taxon>Actinomycetota</taxon>
        <taxon>Actinomycetes</taxon>
        <taxon>Micrococcales</taxon>
        <taxon>Microbacteriaceae</taxon>
        <taxon>Agreia</taxon>
    </lineage>
</organism>
<dbReference type="GO" id="GO:0005886">
    <property type="term" value="C:plasma membrane"/>
    <property type="evidence" value="ECO:0007669"/>
    <property type="project" value="UniProtKB-SubCell"/>
</dbReference>
<keyword evidence="5" id="KW-0597">Phosphoprotein</keyword>
<comment type="subcellular location">
    <subcellularLocation>
        <location evidence="2">Cell membrane</location>
        <topology evidence="2">Multi-pass membrane protein</topology>
    </subcellularLocation>
</comment>
<dbReference type="SUPFAM" id="SSF55890">
    <property type="entry name" value="Sporulation response regulatory protein Spo0B"/>
    <property type="match status" value="1"/>
</dbReference>
<dbReference type="PANTHER" id="PTHR43547:SF10">
    <property type="entry name" value="SENSOR HISTIDINE KINASE DCUS"/>
    <property type="match status" value="1"/>
</dbReference>
<dbReference type="EMBL" id="FUYG01000006">
    <property type="protein sequence ID" value="SKA98381.1"/>
    <property type="molecule type" value="Genomic_DNA"/>
</dbReference>
<feature type="transmembrane region" description="Helical" evidence="14">
    <location>
        <begin position="172"/>
        <end position="194"/>
    </location>
</feature>
<evidence type="ECO:0000256" key="12">
    <source>
        <dbReference type="ARBA" id="ARBA00023012"/>
    </source>
</evidence>
<evidence type="ECO:0000259" key="16">
    <source>
        <dbReference type="PROSITE" id="PS50112"/>
    </source>
</evidence>